<dbReference type="Proteomes" id="UP000635606">
    <property type="component" value="Unassembled WGS sequence"/>
</dbReference>
<dbReference type="RefSeq" id="WP_239160228.1">
    <property type="nucleotide sequence ID" value="NZ_BOPH01000038.1"/>
</dbReference>
<keyword evidence="2" id="KW-1185">Reference proteome</keyword>
<proteinExistence type="predicted"/>
<comment type="caution">
    <text evidence="1">The sequence shown here is derived from an EMBL/GenBank/DDBJ whole genome shotgun (WGS) entry which is preliminary data.</text>
</comment>
<name>A0A8J3ZQT0_9ACTN</name>
<evidence type="ECO:0000313" key="2">
    <source>
        <dbReference type="Proteomes" id="UP000635606"/>
    </source>
</evidence>
<organism evidence="1 2">
    <name type="scientific">Virgisporangium ochraceum</name>
    <dbReference type="NCBI Taxonomy" id="65505"/>
    <lineage>
        <taxon>Bacteria</taxon>
        <taxon>Bacillati</taxon>
        <taxon>Actinomycetota</taxon>
        <taxon>Actinomycetes</taxon>
        <taxon>Micromonosporales</taxon>
        <taxon>Micromonosporaceae</taxon>
        <taxon>Virgisporangium</taxon>
    </lineage>
</organism>
<accession>A0A8J3ZQT0</accession>
<dbReference type="AlphaFoldDB" id="A0A8J3ZQT0"/>
<dbReference type="EMBL" id="BOPH01000038">
    <property type="protein sequence ID" value="GIJ68204.1"/>
    <property type="molecule type" value="Genomic_DNA"/>
</dbReference>
<reference evidence="1" key="1">
    <citation type="submission" date="2021-01" db="EMBL/GenBank/DDBJ databases">
        <title>Whole genome shotgun sequence of Virgisporangium ochraceum NBRC 16418.</title>
        <authorList>
            <person name="Komaki H."/>
            <person name="Tamura T."/>
        </authorList>
    </citation>
    <scope>NUCLEOTIDE SEQUENCE</scope>
    <source>
        <strain evidence="1">NBRC 16418</strain>
    </source>
</reference>
<gene>
    <name evidence="1" type="ORF">Voc01_031210</name>
</gene>
<protein>
    <submittedName>
        <fullName evidence="1">Uncharacterized protein</fullName>
    </submittedName>
</protein>
<evidence type="ECO:0000313" key="1">
    <source>
        <dbReference type="EMBL" id="GIJ68204.1"/>
    </source>
</evidence>
<sequence length="118" mass="13821">MTAPFFVEIDLSTEPLNRLTRKIKGYTDLGRIVGRAWPVLFTFESAVRERHFHEHLTAADIRWPVASTVRPRMVDHRVEGNMPGPAEAVWWPHRYQCGRVRLIDLDALAQDRPVHRRR</sequence>